<feature type="non-terminal residue" evidence="1">
    <location>
        <position position="89"/>
    </location>
</feature>
<feature type="non-terminal residue" evidence="1">
    <location>
        <position position="1"/>
    </location>
</feature>
<evidence type="ECO:0000313" key="1">
    <source>
        <dbReference type="EMBL" id="CEK62736.1"/>
    </source>
</evidence>
<proteinExistence type="predicted"/>
<protein>
    <submittedName>
        <fullName evidence="1">Uncharacterized protein</fullName>
    </submittedName>
</protein>
<dbReference type="EMBL" id="HACG01015871">
    <property type="protein sequence ID" value="CEK62736.1"/>
    <property type="molecule type" value="Transcribed_RNA"/>
</dbReference>
<name>A0A0B6Z4A1_9EUPU</name>
<organism evidence="1">
    <name type="scientific">Arion vulgaris</name>
    <dbReference type="NCBI Taxonomy" id="1028688"/>
    <lineage>
        <taxon>Eukaryota</taxon>
        <taxon>Metazoa</taxon>
        <taxon>Spiralia</taxon>
        <taxon>Lophotrochozoa</taxon>
        <taxon>Mollusca</taxon>
        <taxon>Gastropoda</taxon>
        <taxon>Heterobranchia</taxon>
        <taxon>Euthyneura</taxon>
        <taxon>Panpulmonata</taxon>
        <taxon>Eupulmonata</taxon>
        <taxon>Stylommatophora</taxon>
        <taxon>Helicina</taxon>
        <taxon>Arionoidea</taxon>
        <taxon>Arionidae</taxon>
        <taxon>Arion</taxon>
    </lineage>
</organism>
<dbReference type="AlphaFoldDB" id="A0A0B6Z4A1"/>
<reference evidence="1" key="1">
    <citation type="submission" date="2014-12" db="EMBL/GenBank/DDBJ databases">
        <title>Insight into the proteome of Arion vulgaris.</title>
        <authorList>
            <person name="Aradska J."/>
            <person name="Bulat T."/>
            <person name="Smidak R."/>
            <person name="Sarate P."/>
            <person name="Gangsoo J."/>
            <person name="Sialana F."/>
            <person name="Bilban M."/>
            <person name="Lubec G."/>
        </authorList>
    </citation>
    <scope>NUCLEOTIDE SEQUENCE</scope>
    <source>
        <tissue evidence="1">Skin</tissue>
    </source>
</reference>
<sequence>RELGPAFHYHLSLDNVQGNKIEAIGCDARVYGQVQTVPGKVRLGISFSGRGEYIDLGDVSDKCLGDLEACIHGFYMSFFIRFSRLENER</sequence>
<accession>A0A0B6Z4A1</accession>
<gene>
    <name evidence="1" type="primary">ORF46025</name>
</gene>